<evidence type="ECO:0000259" key="1">
    <source>
        <dbReference type="Pfam" id="PF18722"/>
    </source>
</evidence>
<keyword evidence="3" id="KW-1185">Reference proteome</keyword>
<comment type="caution">
    <text evidence="2">The sequence shown here is derived from an EMBL/GenBank/DDBJ whole genome shotgun (WGS) entry which is preliminary data.</text>
</comment>
<dbReference type="Pfam" id="PF18722">
    <property type="entry name" value="MazG_C"/>
    <property type="match status" value="1"/>
</dbReference>
<dbReference type="Proteomes" id="UP001501081">
    <property type="component" value="Unassembled WGS sequence"/>
</dbReference>
<name>A0ABP7QLN6_9SPHI</name>
<organism evidence="2 3">
    <name type="scientific">Pedobacter ginsengiterrae</name>
    <dbReference type="NCBI Taxonomy" id="871696"/>
    <lineage>
        <taxon>Bacteria</taxon>
        <taxon>Pseudomonadati</taxon>
        <taxon>Bacteroidota</taxon>
        <taxon>Sphingobacteriia</taxon>
        <taxon>Sphingobacteriales</taxon>
        <taxon>Sphingobacteriaceae</taxon>
        <taxon>Pedobacter</taxon>
    </lineage>
</organism>
<dbReference type="InterPro" id="IPR041407">
    <property type="entry name" value="MazG_C"/>
</dbReference>
<gene>
    <name evidence="2" type="ORF">GCM10022246_40500</name>
</gene>
<evidence type="ECO:0000313" key="2">
    <source>
        <dbReference type="EMBL" id="GAA3984673.1"/>
    </source>
</evidence>
<protein>
    <recommendedName>
        <fullName evidence="1">MazG C-terminal domain-containing protein</fullName>
    </recommendedName>
</protein>
<feature type="domain" description="MazG C-terminal" evidence="1">
    <location>
        <begin position="8"/>
        <end position="193"/>
    </location>
</feature>
<proteinExistence type="predicted"/>
<sequence length="196" mass="22822">MTRSRKQNSYFDEGCKPEEQIPRSFSVAFKEVGVGSREEVRVVLNGNEQLGDVINDNAYHNDFYRYHDIFHYTFATLLGWSPCTRAMMKRKRKSDVVLDEIEDGARATITEEALSMIIFNEAKRKRYFADSSRVSRTTLRIVKEMTETFEVHVRTGKEWENAILKAYEVFRFLINNGGGHVNFNLLTKDIQYSVIN</sequence>
<dbReference type="RefSeq" id="WP_344769996.1">
    <property type="nucleotide sequence ID" value="NZ_BAABAK010000021.1"/>
</dbReference>
<dbReference type="EMBL" id="BAABAK010000021">
    <property type="protein sequence ID" value="GAA3984673.1"/>
    <property type="molecule type" value="Genomic_DNA"/>
</dbReference>
<accession>A0ABP7QLN6</accession>
<reference evidence="3" key="1">
    <citation type="journal article" date="2019" name="Int. J. Syst. Evol. Microbiol.">
        <title>The Global Catalogue of Microorganisms (GCM) 10K type strain sequencing project: providing services to taxonomists for standard genome sequencing and annotation.</title>
        <authorList>
            <consortium name="The Broad Institute Genomics Platform"/>
            <consortium name="The Broad Institute Genome Sequencing Center for Infectious Disease"/>
            <person name="Wu L."/>
            <person name="Ma J."/>
        </authorList>
    </citation>
    <scope>NUCLEOTIDE SEQUENCE [LARGE SCALE GENOMIC DNA]</scope>
    <source>
        <strain evidence="3">JCM 17338</strain>
    </source>
</reference>
<evidence type="ECO:0000313" key="3">
    <source>
        <dbReference type="Proteomes" id="UP001501081"/>
    </source>
</evidence>